<dbReference type="PANTHER" id="PTHR12286">
    <property type="entry name" value="SACCHAROPINE DEHYDROGENASE-LIKE OXIDOREDUCTASE"/>
    <property type="match status" value="1"/>
</dbReference>
<dbReference type="Gene3D" id="3.40.50.720">
    <property type="entry name" value="NAD(P)-binding Rossmann-like Domain"/>
    <property type="match status" value="1"/>
</dbReference>
<dbReference type="InterPro" id="IPR036291">
    <property type="entry name" value="NAD(P)-bd_dom_sf"/>
</dbReference>
<dbReference type="GO" id="GO:0009247">
    <property type="term" value="P:glycolipid biosynthetic process"/>
    <property type="evidence" value="ECO:0007669"/>
    <property type="project" value="TreeGrafter"/>
</dbReference>
<dbReference type="KEGG" id="cmo:103487170"/>
<dbReference type="RefSeq" id="XP_008443614.2">
    <property type="nucleotide sequence ID" value="XM_008445392.2"/>
</dbReference>
<evidence type="ECO:0000313" key="3">
    <source>
        <dbReference type="Proteomes" id="UP001652600"/>
    </source>
</evidence>
<protein>
    <submittedName>
        <fullName evidence="4">Probable mitochondrial saccharopine dehydrogenase-like oxidoreductase At5g39410</fullName>
    </submittedName>
</protein>
<dbReference type="GO" id="GO:0005811">
    <property type="term" value="C:lipid droplet"/>
    <property type="evidence" value="ECO:0007669"/>
    <property type="project" value="TreeGrafter"/>
</dbReference>
<evidence type="ECO:0000259" key="2">
    <source>
        <dbReference type="Pfam" id="PF03435"/>
    </source>
</evidence>
<organism evidence="3 4">
    <name type="scientific">Cucumis melo</name>
    <name type="common">Muskmelon</name>
    <dbReference type="NCBI Taxonomy" id="3656"/>
    <lineage>
        <taxon>Eukaryota</taxon>
        <taxon>Viridiplantae</taxon>
        <taxon>Streptophyta</taxon>
        <taxon>Embryophyta</taxon>
        <taxon>Tracheophyta</taxon>
        <taxon>Spermatophyta</taxon>
        <taxon>Magnoliopsida</taxon>
        <taxon>eudicotyledons</taxon>
        <taxon>Gunneridae</taxon>
        <taxon>Pentapetalae</taxon>
        <taxon>rosids</taxon>
        <taxon>fabids</taxon>
        <taxon>Cucurbitales</taxon>
        <taxon>Cucurbitaceae</taxon>
        <taxon>Benincaseae</taxon>
        <taxon>Cucumis</taxon>
    </lineage>
</organism>
<dbReference type="GO" id="GO:0005886">
    <property type="term" value="C:plasma membrane"/>
    <property type="evidence" value="ECO:0007669"/>
    <property type="project" value="TreeGrafter"/>
</dbReference>
<dbReference type="InterPro" id="IPR051276">
    <property type="entry name" value="Saccharopine_DH-like_oxidrdct"/>
</dbReference>
<name>A0A1S3B7Z4_CUCME</name>
<comment type="similarity">
    <text evidence="1">Belongs to the saccharopine dehydrogenase family.</text>
</comment>
<evidence type="ECO:0000256" key="1">
    <source>
        <dbReference type="ARBA" id="ARBA00038048"/>
    </source>
</evidence>
<dbReference type="AlphaFoldDB" id="A0A1S3B7Z4"/>
<reference evidence="4" key="1">
    <citation type="submission" date="2025-08" db="UniProtKB">
        <authorList>
            <consortium name="RefSeq"/>
        </authorList>
    </citation>
    <scope>IDENTIFICATION</scope>
    <source>
        <tissue evidence="4">Stem</tissue>
    </source>
</reference>
<dbReference type="InterPro" id="IPR005097">
    <property type="entry name" value="Sacchrp_dh_NADP-bd"/>
</dbReference>
<dbReference type="PANTHER" id="PTHR12286:SF5">
    <property type="entry name" value="SACCHAROPINE DEHYDROGENASE-LIKE OXIDOREDUCTASE"/>
    <property type="match status" value="1"/>
</dbReference>
<dbReference type="GeneID" id="103487170"/>
<feature type="domain" description="Saccharopine dehydrogenase NADP binding" evidence="2">
    <location>
        <begin position="18"/>
        <end position="151"/>
    </location>
</feature>
<accession>A0A1S3B7Z4</accession>
<proteinExistence type="inferred from homology"/>
<keyword evidence="3" id="KW-1185">Reference proteome</keyword>
<sequence length="444" mass="48854">MSGGPQQVLLSTPPYDLIILGATGFTGKYIVREALKFLNPSSSSPLKSLALAGRDHAKLTNALKWAAHPLPSPPIPLLISDITKPQSIRHLCTQTKLILNCVGPFRRYGEPVVAACVETGCDYLDICGEPEFMERMEAKYDGRAVETGSLVVSGCGFDSIPAELGLIFNLRHWVGKSTPSWVEAYVNVECSEGMTYNFGTYESAVLGVANADALVQLRRSRPPRRRPKFTGGAPPKGPLIEHKKEIGLWAVRIPSADSSVVRRTLSTLAQNPQQIKHMNTFWSSVKPARFIVKIGTKSFLEILRCVATGMFIGMFAKNPFGRWLLLTFPSIFTLGLFNKKGPSEDEVNNGSFKMWFVGHGFDDNGNDKEIVTRIMGPEPGYITTSIILIQCAFVLLAKRHVMPKGGVLTPGIVFGPSHLQQQRLQENGISFDVISNHNDDKLEK</sequence>
<dbReference type="Pfam" id="PF03435">
    <property type="entry name" value="Sacchrp_dh_NADP"/>
    <property type="match status" value="1"/>
</dbReference>
<dbReference type="SUPFAM" id="SSF51735">
    <property type="entry name" value="NAD(P)-binding Rossmann-fold domains"/>
    <property type="match status" value="1"/>
</dbReference>
<dbReference type="InParanoid" id="A0A1S3B7Z4"/>
<gene>
    <name evidence="4" type="primary">LOC103487170</name>
</gene>
<evidence type="ECO:0000313" key="4">
    <source>
        <dbReference type="RefSeq" id="XP_008443614.2"/>
    </source>
</evidence>
<dbReference type="Gramene" id="MELO3C009835.2.1">
    <property type="protein sequence ID" value="MELO3C009835.2.1"/>
    <property type="gene ID" value="MELO3C009835.2"/>
</dbReference>
<dbReference type="eggNOG" id="KOG2733">
    <property type="taxonomic scope" value="Eukaryota"/>
</dbReference>
<dbReference type="Proteomes" id="UP001652600">
    <property type="component" value="Chromosome 4"/>
</dbReference>
<dbReference type="GO" id="GO:0005739">
    <property type="term" value="C:mitochondrion"/>
    <property type="evidence" value="ECO:0007669"/>
    <property type="project" value="TreeGrafter"/>
</dbReference>